<dbReference type="Proteomes" id="UP001177023">
    <property type="component" value="Unassembled WGS sequence"/>
</dbReference>
<organism evidence="1 2">
    <name type="scientific">Mesorhabditis spiculigera</name>
    <dbReference type="NCBI Taxonomy" id="96644"/>
    <lineage>
        <taxon>Eukaryota</taxon>
        <taxon>Metazoa</taxon>
        <taxon>Ecdysozoa</taxon>
        <taxon>Nematoda</taxon>
        <taxon>Chromadorea</taxon>
        <taxon>Rhabditida</taxon>
        <taxon>Rhabditina</taxon>
        <taxon>Rhabditomorpha</taxon>
        <taxon>Rhabditoidea</taxon>
        <taxon>Rhabditidae</taxon>
        <taxon>Mesorhabditinae</taxon>
        <taxon>Mesorhabditis</taxon>
    </lineage>
</organism>
<accession>A0AA36CIJ1</accession>
<name>A0AA36CIJ1_9BILA</name>
<reference evidence="1" key="1">
    <citation type="submission" date="2023-06" db="EMBL/GenBank/DDBJ databases">
        <authorList>
            <person name="Delattre M."/>
        </authorList>
    </citation>
    <scope>NUCLEOTIDE SEQUENCE</scope>
    <source>
        <strain evidence="1">AF72</strain>
    </source>
</reference>
<dbReference type="AlphaFoldDB" id="A0AA36CIJ1"/>
<comment type="caution">
    <text evidence="1">The sequence shown here is derived from an EMBL/GenBank/DDBJ whole genome shotgun (WGS) entry which is preliminary data.</text>
</comment>
<protein>
    <submittedName>
        <fullName evidence="1">Uncharacterized protein</fullName>
    </submittedName>
</protein>
<keyword evidence="2" id="KW-1185">Reference proteome</keyword>
<feature type="non-terminal residue" evidence="1">
    <location>
        <position position="1"/>
    </location>
</feature>
<proteinExistence type="predicted"/>
<evidence type="ECO:0000313" key="2">
    <source>
        <dbReference type="Proteomes" id="UP001177023"/>
    </source>
</evidence>
<evidence type="ECO:0000313" key="1">
    <source>
        <dbReference type="EMBL" id="CAJ0569690.1"/>
    </source>
</evidence>
<dbReference type="EMBL" id="CATQJA010002097">
    <property type="protein sequence ID" value="CAJ0569690.1"/>
    <property type="molecule type" value="Genomic_DNA"/>
</dbReference>
<sequence length="92" mass="9991">MKIKYRTKPVTLNWIHGTHAIRTKALMDVGTSLCENFAFSYARSTSIHTARCMSGSELIQAPNYTLKSGVIPLGGKISSTKISVPYPGSKAC</sequence>
<gene>
    <name evidence="1" type="ORF">MSPICULIGERA_LOCUS8158</name>
</gene>